<keyword evidence="2" id="KW-1185">Reference proteome</keyword>
<gene>
    <name evidence="1" type="ORF">AAV94_12565</name>
</gene>
<dbReference type="Gene3D" id="2.20.110.10">
    <property type="entry name" value="Histone H3 K4-specific methyltransferase SET7/9 N-terminal domain"/>
    <property type="match status" value="1"/>
</dbReference>
<evidence type="ECO:0000313" key="1">
    <source>
        <dbReference type="EMBL" id="KKW67147.1"/>
    </source>
</evidence>
<reference evidence="1 2" key="1">
    <citation type="submission" date="2015-05" db="EMBL/GenBank/DDBJ databases">
        <title>Draft genome sequence of Lampropedia sp. CT6, isolated from the microbial mat of a hot water spring, located at Manikaran, India.</title>
        <authorList>
            <person name="Tripathi C."/>
            <person name="Rani P."/>
            <person name="Mahato N.K."/>
            <person name="Lal R."/>
        </authorList>
    </citation>
    <scope>NUCLEOTIDE SEQUENCE [LARGE SCALE GENOMIC DNA]</scope>
    <source>
        <strain evidence="1 2">CT6</strain>
    </source>
</reference>
<dbReference type="Proteomes" id="UP000050580">
    <property type="component" value="Unassembled WGS sequence"/>
</dbReference>
<dbReference type="AlphaFoldDB" id="A0A0U1PXH4"/>
<dbReference type="EMBL" id="LBNQ01000037">
    <property type="protein sequence ID" value="KKW67147.1"/>
    <property type="molecule type" value="Genomic_DNA"/>
</dbReference>
<evidence type="ECO:0000313" key="2">
    <source>
        <dbReference type="Proteomes" id="UP000050580"/>
    </source>
</evidence>
<name>A0A0U1PXH4_9BURK</name>
<organism evidence="1 2">
    <name type="scientific">Lampropedia cohaerens</name>
    <dbReference type="NCBI Taxonomy" id="1610491"/>
    <lineage>
        <taxon>Bacteria</taxon>
        <taxon>Pseudomonadati</taxon>
        <taxon>Pseudomonadota</taxon>
        <taxon>Betaproteobacteria</taxon>
        <taxon>Burkholderiales</taxon>
        <taxon>Comamonadaceae</taxon>
        <taxon>Lampropedia</taxon>
    </lineage>
</organism>
<protein>
    <submittedName>
        <fullName evidence="1">Uncharacterized protein</fullName>
    </submittedName>
</protein>
<proteinExistence type="predicted"/>
<accession>A0A0U1PXH4</accession>
<dbReference type="SUPFAM" id="SSF82185">
    <property type="entry name" value="Histone H3 K4-specific methyltransferase SET7/9 N-terminal domain"/>
    <property type="match status" value="1"/>
</dbReference>
<dbReference type="STRING" id="1610491.AAV94_12565"/>
<comment type="caution">
    <text evidence="1">The sequence shown here is derived from an EMBL/GenBank/DDBJ whole genome shotgun (WGS) entry which is preliminary data.</text>
</comment>
<sequence>MRRECDLAIQEELIDMHRTPSSRLAMVLTSCAAAVLLAACQTPPSGDTAAQEAQTLAAQAAEFAKTSPVSVLATDEAGRGVIAYFGAPGTEQEGMRYDVQQPGGFYRVYMGRDAAGHHRVQDFYQASGTPLTSVFPVAADASLVEWDTLPLQGEVTFYRPNGQVRSVTHYQNSQLHGRDVYYNDDGSERSVFHWANDMLDGPFVAREPGTLRSVSGQAREDQIISLHATGADGAELPQDEALELLEASLMLWYQDIFN</sequence>